<dbReference type="AlphaFoldDB" id="A0A0C2D604"/>
<feature type="compositionally biased region" description="Low complexity" evidence="1">
    <location>
        <begin position="28"/>
        <end position="38"/>
    </location>
</feature>
<reference evidence="2 3" key="1">
    <citation type="submission" date="2014-12" db="EMBL/GenBank/DDBJ databases">
        <title>Genome assembly of Enhygromyxa salina DSM 15201.</title>
        <authorList>
            <person name="Sharma G."/>
            <person name="Subramanian S."/>
        </authorList>
    </citation>
    <scope>NUCLEOTIDE SEQUENCE [LARGE SCALE GENOMIC DNA]</scope>
    <source>
        <strain evidence="2 3">DSM 15201</strain>
    </source>
</reference>
<feature type="region of interest" description="Disordered" evidence="1">
    <location>
        <begin position="1"/>
        <end position="38"/>
    </location>
</feature>
<dbReference type="EMBL" id="JMCC02000010">
    <property type="protein sequence ID" value="KIG18596.1"/>
    <property type="molecule type" value="Genomic_DNA"/>
</dbReference>
<protein>
    <submittedName>
        <fullName evidence="2">Uncharacterized protein</fullName>
    </submittedName>
</protein>
<evidence type="ECO:0000313" key="3">
    <source>
        <dbReference type="Proteomes" id="UP000031599"/>
    </source>
</evidence>
<accession>A0A0C2D604</accession>
<evidence type="ECO:0000313" key="2">
    <source>
        <dbReference type="EMBL" id="KIG18596.1"/>
    </source>
</evidence>
<organism evidence="2 3">
    <name type="scientific">Enhygromyxa salina</name>
    <dbReference type="NCBI Taxonomy" id="215803"/>
    <lineage>
        <taxon>Bacteria</taxon>
        <taxon>Pseudomonadati</taxon>
        <taxon>Myxococcota</taxon>
        <taxon>Polyangia</taxon>
        <taxon>Nannocystales</taxon>
        <taxon>Nannocystaceae</taxon>
        <taxon>Enhygromyxa</taxon>
    </lineage>
</organism>
<dbReference type="Proteomes" id="UP000031599">
    <property type="component" value="Unassembled WGS sequence"/>
</dbReference>
<proteinExistence type="predicted"/>
<name>A0A0C2D604_9BACT</name>
<gene>
    <name evidence="2" type="ORF">DB30_00281</name>
</gene>
<evidence type="ECO:0000256" key="1">
    <source>
        <dbReference type="SAM" id="MobiDB-lite"/>
    </source>
</evidence>
<comment type="caution">
    <text evidence="2">The sequence shown here is derived from an EMBL/GenBank/DDBJ whole genome shotgun (WGS) entry which is preliminary data.</text>
</comment>
<sequence length="38" mass="4002">MAPAPEWSNWSGDLVHPRSSAGDDVDVDVSPSSALSFD</sequence>